<evidence type="ECO:0000256" key="4">
    <source>
        <dbReference type="ARBA" id="ARBA00022737"/>
    </source>
</evidence>
<dbReference type="GO" id="GO:0005739">
    <property type="term" value="C:mitochondrion"/>
    <property type="evidence" value="ECO:0007669"/>
    <property type="project" value="UniProtKB-SubCell"/>
</dbReference>
<dbReference type="EMBL" id="MU865485">
    <property type="protein sequence ID" value="KAK4222206.1"/>
    <property type="molecule type" value="Genomic_DNA"/>
</dbReference>
<evidence type="ECO:0000256" key="2">
    <source>
        <dbReference type="ARBA" id="ARBA00004240"/>
    </source>
</evidence>
<organism evidence="11 12">
    <name type="scientific">Podospora fimiseda</name>
    <dbReference type="NCBI Taxonomy" id="252190"/>
    <lineage>
        <taxon>Eukaryota</taxon>
        <taxon>Fungi</taxon>
        <taxon>Dikarya</taxon>
        <taxon>Ascomycota</taxon>
        <taxon>Pezizomycotina</taxon>
        <taxon>Sordariomycetes</taxon>
        <taxon>Sordariomycetidae</taxon>
        <taxon>Sordariales</taxon>
        <taxon>Podosporaceae</taxon>
        <taxon>Podospora</taxon>
    </lineage>
</organism>
<keyword evidence="4" id="KW-0677">Repeat</keyword>
<comment type="caution">
    <text evidence="11">The sequence shown here is derived from an EMBL/GenBank/DDBJ whole genome shotgun (WGS) entry which is preliminary data.</text>
</comment>
<dbReference type="Pfam" id="PF12796">
    <property type="entry name" value="Ank_2"/>
    <property type="match status" value="1"/>
</dbReference>
<keyword evidence="7" id="KW-0472">Membrane</keyword>
<dbReference type="GO" id="GO:0005783">
    <property type="term" value="C:endoplasmic reticulum"/>
    <property type="evidence" value="ECO:0007669"/>
    <property type="project" value="UniProtKB-SubCell"/>
</dbReference>
<dbReference type="PANTHER" id="PTHR48182:SF2">
    <property type="entry name" value="PROTEIN SERAC1"/>
    <property type="match status" value="1"/>
</dbReference>
<evidence type="ECO:0000313" key="12">
    <source>
        <dbReference type="Proteomes" id="UP001301958"/>
    </source>
</evidence>
<sequence length="914" mass="103987">MGRINRPLFVLGRHETSNMAGSRFQQDCIPIAPTGLTVLHEPSDTEPSLDVVFVHGFTGHPERTWTHKNGEHDLSSEPPSKTPKRNLFSTPHKQAVFWPRDLLPETLPDARIFTYDHDTNLRHKVIGPPLNKSLVYDMANDFLVELAGHRTDHIRPTLFIAHSLGGVMVKEALRQSSHQLQDDLKSIFHSTIGIIFFGTPHRGADPRGFFLHTFEAIIKAVGVSANEHVVATLLPDSERLKQLKDEFDPVIRQQNWRVHSFQEGLGIQALRGCKVVDDSSSYLGLPDVEMRQHIGRNHMDICRFTGKNDSEYQKVVQAVIRITKDVASNVAPTTQVRPNEMSEELREKLRASLRSSKRTTMIYFFNARGADLEKTTKGMYRSLLLQLLEKLPHLYSIFDSERFGAWKADEESHEWPIASLEELFEDAILALGSSPVTCFIDALDECDETEIRHMVRQFQHIGEQATVKGIHFRIFLSSRYYPQITINKCLCLELDGQDCHEQDIDAYINSELQAGSGKTKLELREKSAGVFMWVVLVVDILNKTQFYYALHSMDSDSETLTSAVSISEIGGFVRYTSKGPAEITKSKSPVVQFIHESVRDFLLKEKGLLELWPSLAQNLTGFEAQSHETLKQCCLEYLGLDVSQSLDLSYAKLPKVSLKDSVGITLRERAIRQFPFLDYATKNILLHADGAQACSIRQKDFVQRYALGPWFNDWLRLHNIVQKHGTRRYRDTLDTTPLYVLAELDLPQLITLCLQSCHGFLNKEEERYMTPLLAAMVRQSYNAVDLFVESLAASHNACEIETKITLEDWKSQEKRIKLSRDFAVKRETIQHEDEILTRLLLRFCITDINSMDNAGRTPLSYAAEGGHVSICNLLLKHGANFNLAAYMYPRSDPPIIRHLQKAEEEEEEEKTGSE</sequence>
<dbReference type="InterPro" id="IPR002110">
    <property type="entry name" value="Ankyrin_rpt"/>
</dbReference>
<feature type="compositionally biased region" description="Basic and acidic residues" evidence="9">
    <location>
        <begin position="62"/>
        <end position="75"/>
    </location>
</feature>
<keyword evidence="6" id="KW-0496">Mitochondrion</keyword>
<evidence type="ECO:0000256" key="3">
    <source>
        <dbReference type="ARBA" id="ARBA00004370"/>
    </source>
</evidence>
<evidence type="ECO:0000256" key="5">
    <source>
        <dbReference type="ARBA" id="ARBA00022824"/>
    </source>
</evidence>
<dbReference type="AlphaFoldDB" id="A0AAN6YNW3"/>
<evidence type="ECO:0000256" key="8">
    <source>
        <dbReference type="PROSITE-ProRule" id="PRU00023"/>
    </source>
</evidence>
<evidence type="ECO:0000256" key="1">
    <source>
        <dbReference type="ARBA" id="ARBA00004173"/>
    </source>
</evidence>
<feature type="region of interest" description="Disordered" evidence="9">
    <location>
        <begin position="62"/>
        <end position="86"/>
    </location>
</feature>
<dbReference type="SUPFAM" id="SSF53474">
    <property type="entry name" value="alpha/beta-Hydrolases"/>
    <property type="match status" value="1"/>
</dbReference>
<dbReference type="InterPro" id="IPR052374">
    <property type="entry name" value="SERAC1"/>
</dbReference>
<proteinExistence type="predicted"/>
<gene>
    <name evidence="11" type="ORF">QBC38DRAFT_549429</name>
</gene>
<name>A0AAN6YNW3_9PEZI</name>
<keyword evidence="5" id="KW-0256">Endoplasmic reticulum</keyword>
<feature type="domain" description="Nephrocystin 3-like N-terminal" evidence="10">
    <location>
        <begin position="352"/>
        <end position="479"/>
    </location>
</feature>
<protein>
    <recommendedName>
        <fullName evidence="10">Nephrocystin 3-like N-terminal domain-containing protein</fullName>
    </recommendedName>
</protein>
<evidence type="ECO:0000259" key="10">
    <source>
        <dbReference type="Pfam" id="PF24883"/>
    </source>
</evidence>
<feature type="repeat" description="ANK" evidence="8">
    <location>
        <begin position="854"/>
        <end position="886"/>
    </location>
</feature>
<dbReference type="InterPro" id="IPR056884">
    <property type="entry name" value="NPHP3-like_N"/>
</dbReference>
<reference evidence="11" key="1">
    <citation type="journal article" date="2023" name="Mol. Phylogenet. Evol.">
        <title>Genome-scale phylogeny and comparative genomics of the fungal order Sordariales.</title>
        <authorList>
            <person name="Hensen N."/>
            <person name="Bonometti L."/>
            <person name="Westerberg I."/>
            <person name="Brannstrom I.O."/>
            <person name="Guillou S."/>
            <person name="Cros-Aarteil S."/>
            <person name="Calhoun S."/>
            <person name="Haridas S."/>
            <person name="Kuo A."/>
            <person name="Mondo S."/>
            <person name="Pangilinan J."/>
            <person name="Riley R."/>
            <person name="LaButti K."/>
            <person name="Andreopoulos B."/>
            <person name="Lipzen A."/>
            <person name="Chen C."/>
            <person name="Yan M."/>
            <person name="Daum C."/>
            <person name="Ng V."/>
            <person name="Clum A."/>
            <person name="Steindorff A."/>
            <person name="Ohm R.A."/>
            <person name="Martin F."/>
            <person name="Silar P."/>
            <person name="Natvig D.O."/>
            <person name="Lalanne C."/>
            <person name="Gautier V."/>
            <person name="Ament-Velasquez S.L."/>
            <person name="Kruys A."/>
            <person name="Hutchinson M.I."/>
            <person name="Powell A.J."/>
            <person name="Barry K."/>
            <person name="Miller A.N."/>
            <person name="Grigoriev I.V."/>
            <person name="Debuchy R."/>
            <person name="Gladieux P."/>
            <person name="Hiltunen Thoren M."/>
            <person name="Johannesson H."/>
        </authorList>
    </citation>
    <scope>NUCLEOTIDE SEQUENCE</scope>
    <source>
        <strain evidence="11">CBS 990.96</strain>
    </source>
</reference>
<dbReference type="Gene3D" id="1.25.40.20">
    <property type="entry name" value="Ankyrin repeat-containing domain"/>
    <property type="match status" value="1"/>
</dbReference>
<evidence type="ECO:0000313" key="11">
    <source>
        <dbReference type="EMBL" id="KAK4222206.1"/>
    </source>
</evidence>
<evidence type="ECO:0000256" key="9">
    <source>
        <dbReference type="SAM" id="MobiDB-lite"/>
    </source>
</evidence>
<dbReference type="Proteomes" id="UP001301958">
    <property type="component" value="Unassembled WGS sequence"/>
</dbReference>
<keyword evidence="12" id="KW-1185">Reference proteome</keyword>
<dbReference type="Gene3D" id="3.40.50.1820">
    <property type="entry name" value="alpha/beta hydrolase"/>
    <property type="match status" value="1"/>
</dbReference>
<dbReference type="InterPro" id="IPR029058">
    <property type="entry name" value="AB_hydrolase_fold"/>
</dbReference>
<dbReference type="PROSITE" id="PS50297">
    <property type="entry name" value="ANK_REP_REGION"/>
    <property type="match status" value="1"/>
</dbReference>
<evidence type="ECO:0000256" key="7">
    <source>
        <dbReference type="ARBA" id="ARBA00023136"/>
    </source>
</evidence>
<accession>A0AAN6YNW3</accession>
<dbReference type="GO" id="GO:0016020">
    <property type="term" value="C:membrane"/>
    <property type="evidence" value="ECO:0007669"/>
    <property type="project" value="UniProtKB-SubCell"/>
</dbReference>
<dbReference type="SUPFAM" id="SSF48403">
    <property type="entry name" value="Ankyrin repeat"/>
    <property type="match status" value="1"/>
</dbReference>
<keyword evidence="8" id="KW-0040">ANK repeat</keyword>
<dbReference type="InterPro" id="IPR036770">
    <property type="entry name" value="Ankyrin_rpt-contain_sf"/>
</dbReference>
<comment type="subcellular location">
    <subcellularLocation>
        <location evidence="2">Endoplasmic reticulum</location>
    </subcellularLocation>
    <subcellularLocation>
        <location evidence="3">Membrane</location>
    </subcellularLocation>
    <subcellularLocation>
        <location evidence="1">Mitochondrion</location>
    </subcellularLocation>
</comment>
<dbReference type="SMART" id="SM00248">
    <property type="entry name" value="ANK"/>
    <property type="match status" value="2"/>
</dbReference>
<dbReference type="PROSITE" id="PS50088">
    <property type="entry name" value="ANK_REPEAT"/>
    <property type="match status" value="1"/>
</dbReference>
<dbReference type="PANTHER" id="PTHR48182">
    <property type="entry name" value="PROTEIN SERAC1"/>
    <property type="match status" value="1"/>
</dbReference>
<dbReference type="Pfam" id="PF24883">
    <property type="entry name" value="NPHP3_N"/>
    <property type="match status" value="1"/>
</dbReference>
<reference evidence="11" key="2">
    <citation type="submission" date="2023-05" db="EMBL/GenBank/DDBJ databases">
        <authorList>
            <consortium name="Lawrence Berkeley National Laboratory"/>
            <person name="Steindorff A."/>
            <person name="Hensen N."/>
            <person name="Bonometti L."/>
            <person name="Westerberg I."/>
            <person name="Brannstrom I.O."/>
            <person name="Guillou S."/>
            <person name="Cros-Aarteil S."/>
            <person name="Calhoun S."/>
            <person name="Haridas S."/>
            <person name="Kuo A."/>
            <person name="Mondo S."/>
            <person name="Pangilinan J."/>
            <person name="Riley R."/>
            <person name="Labutti K."/>
            <person name="Andreopoulos B."/>
            <person name="Lipzen A."/>
            <person name="Chen C."/>
            <person name="Yanf M."/>
            <person name="Daum C."/>
            <person name="Ng V."/>
            <person name="Clum A."/>
            <person name="Ohm R."/>
            <person name="Martin F."/>
            <person name="Silar P."/>
            <person name="Natvig D."/>
            <person name="Lalanne C."/>
            <person name="Gautier V."/>
            <person name="Ament-Velasquez S.L."/>
            <person name="Kruys A."/>
            <person name="Hutchinson M.I."/>
            <person name="Powell A.J."/>
            <person name="Barry K."/>
            <person name="Miller A.N."/>
            <person name="Grigoriev I.V."/>
            <person name="Debuchy R."/>
            <person name="Gladieux P."/>
            <person name="Thoren M.H."/>
            <person name="Johannesson H."/>
        </authorList>
    </citation>
    <scope>NUCLEOTIDE SEQUENCE</scope>
    <source>
        <strain evidence="11">CBS 990.96</strain>
    </source>
</reference>
<evidence type="ECO:0000256" key="6">
    <source>
        <dbReference type="ARBA" id="ARBA00023128"/>
    </source>
</evidence>